<keyword evidence="2" id="KW-1185">Reference proteome</keyword>
<protein>
    <recommendedName>
        <fullName evidence="3">Sulfotransferase</fullName>
    </recommendedName>
</protein>
<evidence type="ECO:0008006" key="3">
    <source>
        <dbReference type="Google" id="ProtNLM"/>
    </source>
</evidence>
<dbReference type="SUPFAM" id="SSF52540">
    <property type="entry name" value="P-loop containing nucleoside triphosphate hydrolases"/>
    <property type="match status" value="1"/>
</dbReference>
<evidence type="ECO:0000313" key="2">
    <source>
        <dbReference type="Proteomes" id="UP001321473"/>
    </source>
</evidence>
<gene>
    <name evidence="1" type="ORF">V5799_005835</name>
</gene>
<dbReference type="InterPro" id="IPR027417">
    <property type="entry name" value="P-loop_NTPase"/>
</dbReference>
<dbReference type="EMBL" id="JARKHS020025511">
    <property type="protein sequence ID" value="KAK8767385.1"/>
    <property type="molecule type" value="Genomic_DNA"/>
</dbReference>
<evidence type="ECO:0000313" key="1">
    <source>
        <dbReference type="EMBL" id="KAK8767385.1"/>
    </source>
</evidence>
<name>A0AAQ4DY45_AMBAM</name>
<organism evidence="1 2">
    <name type="scientific">Amblyomma americanum</name>
    <name type="common">Lone star tick</name>
    <dbReference type="NCBI Taxonomy" id="6943"/>
    <lineage>
        <taxon>Eukaryota</taxon>
        <taxon>Metazoa</taxon>
        <taxon>Ecdysozoa</taxon>
        <taxon>Arthropoda</taxon>
        <taxon>Chelicerata</taxon>
        <taxon>Arachnida</taxon>
        <taxon>Acari</taxon>
        <taxon>Parasitiformes</taxon>
        <taxon>Ixodida</taxon>
        <taxon>Ixodoidea</taxon>
        <taxon>Ixodidae</taxon>
        <taxon>Amblyomminae</taxon>
        <taxon>Amblyomma</taxon>
    </lineage>
</organism>
<reference evidence="1 2" key="1">
    <citation type="journal article" date="2023" name="Arcadia Sci">
        <title>De novo assembly of a long-read Amblyomma americanum tick genome.</title>
        <authorList>
            <person name="Chou S."/>
            <person name="Poskanzer K.E."/>
            <person name="Rollins M."/>
            <person name="Thuy-Boun P.S."/>
        </authorList>
    </citation>
    <scope>NUCLEOTIDE SEQUENCE [LARGE SCALE GENOMIC DNA]</scope>
    <source>
        <strain evidence="1">F_SG_1</strain>
        <tissue evidence="1">Salivary glands</tissue>
    </source>
</reference>
<proteinExistence type="predicted"/>
<dbReference type="Proteomes" id="UP001321473">
    <property type="component" value="Unassembled WGS sequence"/>
</dbReference>
<sequence>MLEDDGDAGRKRLERILEMAKQDSMRKAMKLDLANIRRADLKARLKDLNTTMNTELVRDPTHFNFVRQGKVGGWKEHFNHDQLHHMEAAIMMKTRGSGIMDLGADIRHESLPITEELCH</sequence>
<dbReference type="AlphaFoldDB" id="A0AAQ4DY45"/>
<accession>A0AAQ4DY45</accession>
<dbReference type="Gene3D" id="3.40.50.300">
    <property type="entry name" value="P-loop containing nucleotide triphosphate hydrolases"/>
    <property type="match status" value="1"/>
</dbReference>
<comment type="caution">
    <text evidence="1">The sequence shown here is derived from an EMBL/GenBank/DDBJ whole genome shotgun (WGS) entry which is preliminary data.</text>
</comment>